<dbReference type="PROSITE" id="PS00894">
    <property type="entry name" value="HTH_DEOR_1"/>
    <property type="match status" value="1"/>
</dbReference>
<dbReference type="PANTHER" id="PTHR30363">
    <property type="entry name" value="HTH-TYPE TRANSCRIPTIONAL REGULATOR SRLR-RELATED"/>
    <property type="match status" value="1"/>
</dbReference>
<dbReference type="SUPFAM" id="SSF100950">
    <property type="entry name" value="NagB/RpiA/CoA transferase-like"/>
    <property type="match status" value="1"/>
</dbReference>
<dbReference type="SMART" id="SM00420">
    <property type="entry name" value="HTH_DEOR"/>
    <property type="match status" value="1"/>
</dbReference>
<protein>
    <submittedName>
        <fullName evidence="6">DeoR/GlpR family DNA-binding transcription regulator</fullName>
    </submittedName>
</protein>
<dbReference type="GO" id="GO:0005988">
    <property type="term" value="P:lactose metabolic process"/>
    <property type="evidence" value="ECO:0007669"/>
    <property type="project" value="UniProtKB-KW"/>
</dbReference>
<keyword evidence="1" id="KW-0423">Lactose metabolism</keyword>
<dbReference type="PRINTS" id="PR00037">
    <property type="entry name" value="HTHLACR"/>
</dbReference>
<dbReference type="InterPro" id="IPR001034">
    <property type="entry name" value="DeoR_HTH"/>
</dbReference>
<comment type="caution">
    <text evidence="6">The sequence shown here is derived from an EMBL/GenBank/DDBJ whole genome shotgun (WGS) entry which is preliminary data.</text>
</comment>
<evidence type="ECO:0000259" key="5">
    <source>
        <dbReference type="PROSITE" id="PS51000"/>
    </source>
</evidence>
<dbReference type="GO" id="GO:0003677">
    <property type="term" value="F:DNA binding"/>
    <property type="evidence" value="ECO:0007669"/>
    <property type="project" value="UniProtKB-KW"/>
</dbReference>
<keyword evidence="2" id="KW-0805">Transcription regulation</keyword>
<reference evidence="6" key="1">
    <citation type="journal article" date="2021" name="PeerJ">
        <title>Extensive microbial diversity within the chicken gut microbiome revealed by metagenomics and culture.</title>
        <authorList>
            <person name="Gilroy R."/>
            <person name="Ravi A."/>
            <person name="Getino M."/>
            <person name="Pursley I."/>
            <person name="Horton D.L."/>
            <person name="Alikhan N.F."/>
            <person name="Baker D."/>
            <person name="Gharbi K."/>
            <person name="Hall N."/>
            <person name="Watson M."/>
            <person name="Adriaenssens E.M."/>
            <person name="Foster-Nyarko E."/>
            <person name="Jarju S."/>
            <person name="Secka A."/>
            <person name="Antonio M."/>
            <person name="Oren A."/>
            <person name="Chaudhuri R.R."/>
            <person name="La Ragione R."/>
            <person name="Hildebrand F."/>
            <person name="Pallen M.J."/>
        </authorList>
    </citation>
    <scope>NUCLEOTIDE SEQUENCE</scope>
    <source>
        <strain evidence="6">CHK149-3286</strain>
    </source>
</reference>
<keyword evidence="3 6" id="KW-0238">DNA-binding</keyword>
<dbReference type="Pfam" id="PF08220">
    <property type="entry name" value="HTH_DeoR"/>
    <property type="match status" value="1"/>
</dbReference>
<dbReference type="PANTHER" id="PTHR30363:SF60">
    <property type="entry name" value="HTH-TYPE TRANSCRIPTIONAL REGULATOR IOLR"/>
    <property type="match status" value="1"/>
</dbReference>
<evidence type="ECO:0000256" key="2">
    <source>
        <dbReference type="ARBA" id="ARBA00023015"/>
    </source>
</evidence>
<dbReference type="Proteomes" id="UP000706163">
    <property type="component" value="Unassembled WGS sequence"/>
</dbReference>
<evidence type="ECO:0000256" key="1">
    <source>
        <dbReference type="ARBA" id="ARBA00022736"/>
    </source>
</evidence>
<organism evidence="6 7">
    <name type="scientific">Staphylococcus kloosii</name>
    <dbReference type="NCBI Taxonomy" id="29384"/>
    <lineage>
        <taxon>Bacteria</taxon>
        <taxon>Bacillati</taxon>
        <taxon>Bacillota</taxon>
        <taxon>Bacilli</taxon>
        <taxon>Bacillales</taxon>
        <taxon>Staphylococcaceae</taxon>
        <taxon>Staphylococcus</taxon>
    </lineage>
</organism>
<reference evidence="6" key="2">
    <citation type="submission" date="2021-09" db="EMBL/GenBank/DDBJ databases">
        <authorList>
            <person name="Gilroy R."/>
        </authorList>
    </citation>
    <scope>NUCLEOTIDE SEQUENCE</scope>
    <source>
        <strain evidence="6">CHK149-3286</strain>
    </source>
</reference>
<keyword evidence="4" id="KW-0804">Transcription</keyword>
<dbReference type="Pfam" id="PF00455">
    <property type="entry name" value="DeoRC"/>
    <property type="match status" value="1"/>
</dbReference>
<dbReference type="SMART" id="SM01134">
    <property type="entry name" value="DeoRC"/>
    <property type="match status" value="1"/>
</dbReference>
<dbReference type="Gene3D" id="3.40.50.1360">
    <property type="match status" value="1"/>
</dbReference>
<dbReference type="InterPro" id="IPR014036">
    <property type="entry name" value="DeoR-like_C"/>
</dbReference>
<dbReference type="GO" id="GO:0003700">
    <property type="term" value="F:DNA-binding transcription factor activity"/>
    <property type="evidence" value="ECO:0007669"/>
    <property type="project" value="InterPro"/>
</dbReference>
<proteinExistence type="predicted"/>
<accession>A0A921GYX3</accession>
<dbReference type="RefSeq" id="WP_278674514.1">
    <property type="nucleotide sequence ID" value="NZ_DYVT01000028.1"/>
</dbReference>
<dbReference type="InterPro" id="IPR036388">
    <property type="entry name" value="WH-like_DNA-bd_sf"/>
</dbReference>
<dbReference type="EMBL" id="DYVT01000028">
    <property type="protein sequence ID" value="HJF67157.1"/>
    <property type="molecule type" value="Genomic_DNA"/>
</dbReference>
<name>A0A921GYX3_9STAP</name>
<evidence type="ECO:0000313" key="7">
    <source>
        <dbReference type="Proteomes" id="UP000706163"/>
    </source>
</evidence>
<dbReference type="Gene3D" id="1.10.10.10">
    <property type="entry name" value="Winged helix-like DNA-binding domain superfamily/Winged helix DNA-binding domain"/>
    <property type="match status" value="1"/>
</dbReference>
<dbReference type="AlphaFoldDB" id="A0A921GYX3"/>
<evidence type="ECO:0000256" key="4">
    <source>
        <dbReference type="ARBA" id="ARBA00023163"/>
    </source>
</evidence>
<sequence>MKSKRILEVEKYVQDNETVSIEELTEEFNVSINTIRRDINELVKRNSVKKVYGGVKSTDTQETQAIDYSERNIENYEHKKSIGYLASQYIKANDVIYIDTGTTTIHILDNIDENLPFTIITNSLDVINKATKFNNASLFIIGEKYKARTRSFTGVKSQSIVDKFNIKKAFMAATGVNINNGLTNAEIEENFIKQAVIKQSEEKYVLVDHSKINKSTLLTYTELADIDYLITDKKPNKEFLEYCQNHDVTIKTT</sequence>
<dbReference type="InterPro" id="IPR018356">
    <property type="entry name" value="Tscrpt_reg_HTH_DeoR_CS"/>
</dbReference>
<dbReference type="PROSITE" id="PS51000">
    <property type="entry name" value="HTH_DEOR_2"/>
    <property type="match status" value="1"/>
</dbReference>
<dbReference type="InterPro" id="IPR050313">
    <property type="entry name" value="Carb_Metab_HTH_regulators"/>
</dbReference>
<feature type="domain" description="HTH deoR-type" evidence="5">
    <location>
        <begin position="2"/>
        <end position="57"/>
    </location>
</feature>
<dbReference type="InterPro" id="IPR036390">
    <property type="entry name" value="WH_DNA-bd_sf"/>
</dbReference>
<evidence type="ECO:0000256" key="3">
    <source>
        <dbReference type="ARBA" id="ARBA00023125"/>
    </source>
</evidence>
<dbReference type="SUPFAM" id="SSF46785">
    <property type="entry name" value="Winged helix' DNA-binding domain"/>
    <property type="match status" value="1"/>
</dbReference>
<gene>
    <name evidence="6" type="ORF">K8V85_02495</name>
</gene>
<evidence type="ECO:0000313" key="6">
    <source>
        <dbReference type="EMBL" id="HJF67157.1"/>
    </source>
</evidence>
<dbReference type="InterPro" id="IPR037171">
    <property type="entry name" value="NagB/RpiA_transferase-like"/>
</dbReference>